<evidence type="ECO:0000256" key="4">
    <source>
        <dbReference type="PROSITE-ProRule" id="PRU00221"/>
    </source>
</evidence>
<dbReference type="Gene3D" id="2.130.10.10">
    <property type="entry name" value="YVTN repeat-like/Quinoprotein amine dehydrogenase"/>
    <property type="match status" value="1"/>
</dbReference>
<feature type="repeat" description="WD" evidence="4">
    <location>
        <begin position="79"/>
        <end position="120"/>
    </location>
</feature>
<dbReference type="AlphaFoldDB" id="A0A7S3LCW6"/>
<dbReference type="GO" id="GO:0031929">
    <property type="term" value="P:TOR signaling"/>
    <property type="evidence" value="ECO:0007669"/>
    <property type="project" value="InterPro"/>
</dbReference>
<dbReference type="PROSITE" id="PS00678">
    <property type="entry name" value="WD_REPEATS_1"/>
    <property type="match status" value="2"/>
</dbReference>
<dbReference type="SMART" id="SM00320">
    <property type="entry name" value="WD40"/>
    <property type="match status" value="6"/>
</dbReference>
<feature type="repeat" description="WD" evidence="4">
    <location>
        <begin position="297"/>
        <end position="338"/>
    </location>
</feature>
<dbReference type="PANTHER" id="PTHR19842">
    <property type="entry name" value="G BETA-LIKE PROTEIN GBL"/>
    <property type="match status" value="1"/>
</dbReference>
<accession>A0A7S3LCW6</accession>
<dbReference type="InterPro" id="IPR001680">
    <property type="entry name" value="WD40_rpt"/>
</dbReference>
<dbReference type="InterPro" id="IPR036322">
    <property type="entry name" value="WD40_repeat_dom_sf"/>
</dbReference>
<dbReference type="PROSITE" id="PS50082">
    <property type="entry name" value="WD_REPEATS_2"/>
    <property type="match status" value="4"/>
</dbReference>
<reference evidence="5" key="1">
    <citation type="submission" date="2021-01" db="EMBL/GenBank/DDBJ databases">
        <authorList>
            <person name="Corre E."/>
            <person name="Pelletier E."/>
            <person name="Niang G."/>
            <person name="Scheremetjew M."/>
            <person name="Finn R."/>
            <person name="Kale V."/>
            <person name="Holt S."/>
            <person name="Cochrane G."/>
            <person name="Meng A."/>
            <person name="Brown T."/>
            <person name="Cohen L."/>
        </authorList>
    </citation>
    <scope>NUCLEOTIDE SEQUENCE</scope>
    <source>
        <strain evidence="5">CCMP127</strain>
    </source>
</reference>
<proteinExistence type="inferred from homology"/>
<evidence type="ECO:0000256" key="2">
    <source>
        <dbReference type="ARBA" id="ARBA00022574"/>
    </source>
</evidence>
<feature type="repeat" description="WD" evidence="4">
    <location>
        <begin position="270"/>
        <end position="297"/>
    </location>
</feature>
<dbReference type="GO" id="GO:0031931">
    <property type="term" value="C:TORC1 complex"/>
    <property type="evidence" value="ECO:0007669"/>
    <property type="project" value="InterPro"/>
</dbReference>
<keyword evidence="3" id="KW-0677">Repeat</keyword>
<organism evidence="5">
    <name type="scientific">Amphora coffeiformis</name>
    <dbReference type="NCBI Taxonomy" id="265554"/>
    <lineage>
        <taxon>Eukaryota</taxon>
        <taxon>Sar</taxon>
        <taxon>Stramenopiles</taxon>
        <taxon>Ochrophyta</taxon>
        <taxon>Bacillariophyta</taxon>
        <taxon>Bacillariophyceae</taxon>
        <taxon>Bacillariophycidae</taxon>
        <taxon>Thalassiophysales</taxon>
        <taxon>Catenulaceae</taxon>
        <taxon>Amphora</taxon>
    </lineage>
</organism>
<feature type="repeat" description="WD" evidence="4">
    <location>
        <begin position="127"/>
        <end position="153"/>
    </location>
</feature>
<dbReference type="SUPFAM" id="SSF50978">
    <property type="entry name" value="WD40 repeat-like"/>
    <property type="match status" value="1"/>
</dbReference>
<dbReference type="PROSITE" id="PS50294">
    <property type="entry name" value="WD_REPEATS_REGION"/>
    <property type="match status" value="1"/>
</dbReference>
<protein>
    <recommendedName>
        <fullName evidence="6">Target of rapamycin complex subunit LST8</fullName>
    </recommendedName>
</protein>
<keyword evidence="2 4" id="KW-0853">WD repeat</keyword>
<dbReference type="PANTHER" id="PTHR19842:SF0">
    <property type="entry name" value="TARGET OF RAPAMYCIN COMPLEX SUBUNIT LST8"/>
    <property type="match status" value="1"/>
</dbReference>
<sequence length="357" mass="38872">MSVVLATGGYDHKICFWEAPSGKCQRVIKFSDSQVNRLEISPDKQFIAAAGNPVIRLYEIVEDSNADPMGATQQAVLTLEGHTSNVTAIGFQRDGRYLYSGSEDGTIKVWDLRNPNYSRSFDSGSGVNSVTLRMDRDEFISGDQNGNVKIWDLGGRGCINSVRPSAGNASLQLSEEDGGGGRRSRAPPFYYSEGVAPIQAVDISEDSRTLVAVSNHGTVFVWDPSMRGTTGSLLAEDDVDDLAVESFLRPVTKFRAHTPGTYCLHSKIAPDCRHLVTTSSDGTAKLWDTTTWELASTLPNQKWVWDAAFCADSSYLVTASSDHIASLWNLRTADVVKRYAGHQSAVTCVALNDSNVM</sequence>
<dbReference type="GO" id="GO:0032956">
    <property type="term" value="P:regulation of actin cytoskeleton organization"/>
    <property type="evidence" value="ECO:0007669"/>
    <property type="project" value="TreeGrafter"/>
</dbReference>
<dbReference type="InterPro" id="IPR019775">
    <property type="entry name" value="WD40_repeat_CS"/>
</dbReference>
<dbReference type="InterPro" id="IPR037588">
    <property type="entry name" value="MLST8"/>
</dbReference>
<gene>
    <name evidence="5" type="ORF">ACOF00016_LOCUS15382</name>
</gene>
<comment type="similarity">
    <text evidence="1">Belongs to the WD repeat LST8 family.</text>
</comment>
<dbReference type="GO" id="GO:0031932">
    <property type="term" value="C:TORC2 complex"/>
    <property type="evidence" value="ECO:0007669"/>
    <property type="project" value="InterPro"/>
</dbReference>
<name>A0A7S3LCW6_9STRA</name>
<evidence type="ECO:0000313" key="5">
    <source>
        <dbReference type="EMBL" id="CAE0418509.1"/>
    </source>
</evidence>
<evidence type="ECO:0000256" key="3">
    <source>
        <dbReference type="ARBA" id="ARBA00022737"/>
    </source>
</evidence>
<dbReference type="Pfam" id="PF00400">
    <property type="entry name" value="WD40"/>
    <property type="match status" value="6"/>
</dbReference>
<evidence type="ECO:0000256" key="1">
    <source>
        <dbReference type="ARBA" id="ARBA00009890"/>
    </source>
</evidence>
<dbReference type="CDD" id="cd00200">
    <property type="entry name" value="WD40"/>
    <property type="match status" value="1"/>
</dbReference>
<dbReference type="InterPro" id="IPR015943">
    <property type="entry name" value="WD40/YVTN_repeat-like_dom_sf"/>
</dbReference>
<dbReference type="InterPro" id="IPR020472">
    <property type="entry name" value="WD40_PAC1"/>
</dbReference>
<dbReference type="PRINTS" id="PR00320">
    <property type="entry name" value="GPROTEINBRPT"/>
</dbReference>
<evidence type="ECO:0008006" key="6">
    <source>
        <dbReference type="Google" id="ProtNLM"/>
    </source>
</evidence>
<dbReference type="EMBL" id="HBIM01020532">
    <property type="protein sequence ID" value="CAE0418509.1"/>
    <property type="molecule type" value="Transcribed_RNA"/>
</dbReference>
<dbReference type="SUPFAM" id="SSF63825">
    <property type="entry name" value="YWTD domain"/>
    <property type="match status" value="1"/>
</dbReference>